<dbReference type="GO" id="GO:0008081">
    <property type="term" value="F:phosphoric diester hydrolase activity"/>
    <property type="evidence" value="ECO:0007669"/>
    <property type="project" value="InterPro"/>
</dbReference>
<dbReference type="InterPro" id="IPR010496">
    <property type="entry name" value="AL/BT2_dom"/>
</dbReference>
<organism evidence="2 3">
    <name type="scientific">Paenibacillus antibioticophila</name>
    <dbReference type="NCBI Taxonomy" id="1274374"/>
    <lineage>
        <taxon>Bacteria</taxon>
        <taxon>Bacillati</taxon>
        <taxon>Bacillota</taxon>
        <taxon>Bacilli</taxon>
        <taxon>Bacillales</taxon>
        <taxon>Paenibacillaceae</taxon>
        <taxon>Paenibacillus</taxon>
    </lineage>
</organism>
<dbReference type="InterPro" id="IPR017946">
    <property type="entry name" value="PLC-like_Pdiesterase_TIM-brl"/>
</dbReference>
<dbReference type="Gene3D" id="2.60.120.560">
    <property type="entry name" value="Exo-inulinase, domain 1"/>
    <property type="match status" value="1"/>
</dbReference>
<dbReference type="PANTHER" id="PTHR46211:SF14">
    <property type="entry name" value="GLYCEROPHOSPHODIESTER PHOSPHODIESTERASE"/>
    <property type="match status" value="1"/>
</dbReference>
<dbReference type="Pfam" id="PF03009">
    <property type="entry name" value="GDPD"/>
    <property type="match status" value="1"/>
</dbReference>
<dbReference type="Gene3D" id="3.20.20.190">
    <property type="entry name" value="Phosphatidylinositol (PI) phosphodiesterase"/>
    <property type="match status" value="1"/>
</dbReference>
<dbReference type="Proteomes" id="UP000681162">
    <property type="component" value="Unassembled WGS sequence"/>
</dbReference>
<name>A0A920CDF9_9BACL</name>
<feature type="domain" description="GP-PDE" evidence="1">
    <location>
        <begin position="772"/>
        <end position="1013"/>
    </location>
</feature>
<proteinExistence type="predicted"/>
<dbReference type="SUPFAM" id="SSF51695">
    <property type="entry name" value="PLC-like phosphodiesterases"/>
    <property type="match status" value="1"/>
</dbReference>
<keyword evidence="3" id="KW-1185">Reference proteome</keyword>
<dbReference type="PROSITE" id="PS51704">
    <property type="entry name" value="GP_PDE"/>
    <property type="match status" value="1"/>
</dbReference>
<accession>A0A920CDF9</accession>
<comment type="caution">
    <text evidence="2">The sequence shown here is derived from an EMBL/GenBank/DDBJ whole genome shotgun (WGS) entry which is preliminary data.</text>
</comment>
<protein>
    <recommendedName>
        <fullName evidence="1">GP-PDE domain-containing protein</fullName>
    </recommendedName>
</protein>
<dbReference type="PANTHER" id="PTHR46211">
    <property type="entry name" value="GLYCEROPHOSPHORYL DIESTER PHOSPHODIESTERASE"/>
    <property type="match status" value="1"/>
</dbReference>
<dbReference type="GO" id="GO:0006629">
    <property type="term" value="P:lipid metabolic process"/>
    <property type="evidence" value="ECO:0007669"/>
    <property type="project" value="InterPro"/>
</dbReference>
<dbReference type="RefSeq" id="WP_212937925.1">
    <property type="nucleotide sequence ID" value="NZ_BORR01000001.1"/>
</dbReference>
<reference evidence="2 3" key="1">
    <citation type="submission" date="2021-03" db="EMBL/GenBank/DDBJ databases">
        <title>Antimicrobial resistance genes in bacteria isolated from Japanese honey, and their potential for conferring macrolide and lincosamide resistance in the American foulbrood pathogen Paenibacillus larvae.</title>
        <authorList>
            <person name="Okamoto M."/>
            <person name="Kumagai M."/>
            <person name="Kanamori H."/>
            <person name="Takamatsu D."/>
        </authorList>
    </citation>
    <scope>NUCLEOTIDE SEQUENCE [LARGE SCALE GENOMIC DNA]</scope>
    <source>
        <strain evidence="2 3">J41TS12</strain>
    </source>
</reference>
<dbReference type="EMBL" id="BORR01000001">
    <property type="protein sequence ID" value="GIO35515.1"/>
    <property type="molecule type" value="Genomic_DNA"/>
</dbReference>
<dbReference type="Pfam" id="PF06439">
    <property type="entry name" value="3keto-disac_hyd"/>
    <property type="match status" value="1"/>
</dbReference>
<evidence type="ECO:0000313" key="2">
    <source>
        <dbReference type="EMBL" id="GIO35515.1"/>
    </source>
</evidence>
<sequence length="1105" mass="122332">MKNKLNGAKLLIIMLLIGGLLSTELGMTKVYAQAEQGSIKAEQPYVLLEENFNTYPAGNPGLPAEWKLWGNGGGTTSVTQDTYGYGELRIDSQVTGILEGLLAPVQADQYRIETRFRFDEELPGSVAILFGDPEGSVMSLNALLLHSSGSYQLVTMEADGERELIAEGMISPLSLTQDYLLRLSIYNRQLIAELGSEDEEFTVFLEYQLDEGSWPGGQAGIGGLDGIVYFDHLRAVQLAASSLDPLLAEASDGAAVVSLTPNQPYVLATTGEPVELKSLKFQAKRSDASQTQLNGDDLEWHFEGDDISILDGYLEIHRKGTYTVNVAKDEATAQVLWVAKDANDLNYVLYEEDFEQLEDGTMPEGWTRLEGAANAGVKAGGFEMDATASPNNPSRVLLPDYLHLFGDYKIEVDMSFLKANENTRWNSLMFRVQNKNYPYYQMAVRKDATAGNGVEFTERNRINTWYVIKRGSYNTPMEYEQTYQYTVKVKGNRVQESIDNHLIIDTDTATAYSKGGIGLQANGSALRVERIRVTLLEVPLPPLTAQRFVQVMEPDTQIAMAPSVITELQSSQDINVAIQGQALPASMIMHVNRELEVTDGSGSNVIGSLDEVLDLLGNRIIPALYVKDELTVLPLSDYLVRRRIEDAFVISADGELVKQVRSAAPMLRGILDYRDRVLLSEEELLELRRSVTVSGSKIALLSPSAATLNNTEYLQQRTIVVWAQEDEQELSGELSLHRLITAGVNGMVTARPEAAFSALEFYDHGTTLVRKPYLIGHRGMPANSPENTIESNRLAYEAGADFIENDMYLSKDQDLVIIHDSHLILTTNGWGNVEDYTVEELKKLNANRPYPWGFPDVKIPTLGEQLDLVKANNIMLYAEIKTSKPQGAGAFVRIVQEKDAESAVNLMSFNIDQLRRVATLMPEMPLGLLASGYASETNVTNSLRETLKLVQPLNATFNTSYSGLGEKFLEASKHRGLLVSPWTLNTKSGLIKYFKMGAYGLTTDYALWMSNWATSVKPQAYLYTLRSGQEQQLVLQVETYDRTFREATPEIVVLNGGEFIEIDGDTITANGPGVAHVVLRYTASAESETYDLYTEPVTINVTSNE</sequence>
<dbReference type="AlphaFoldDB" id="A0A920CDF9"/>
<dbReference type="InterPro" id="IPR030395">
    <property type="entry name" value="GP_PDE_dom"/>
</dbReference>
<gene>
    <name evidence="2" type="ORF">J41TS12_03760</name>
</gene>
<evidence type="ECO:0000259" key="1">
    <source>
        <dbReference type="PROSITE" id="PS51704"/>
    </source>
</evidence>
<evidence type="ECO:0000313" key="3">
    <source>
        <dbReference type="Proteomes" id="UP000681162"/>
    </source>
</evidence>